<evidence type="ECO:0000256" key="13">
    <source>
        <dbReference type="SAM" id="Coils"/>
    </source>
</evidence>
<dbReference type="PROSITE" id="PS50089">
    <property type="entry name" value="ZF_RING_2"/>
    <property type="match status" value="1"/>
</dbReference>
<protein>
    <recommendedName>
        <fullName evidence="4">E3 ubiquitin-protein ligase NRDP1</fullName>
        <ecNumber evidence="3">2.3.2.27</ecNumber>
    </recommendedName>
    <alternativeName>
        <fullName evidence="10">RING finger protein 41</fullName>
    </alternativeName>
    <alternativeName>
        <fullName evidence="11">RING-type E3 ubiquitin transferase NRDP1</fullName>
    </alternativeName>
</protein>
<dbReference type="OrthoDB" id="1630758at2759"/>
<evidence type="ECO:0000256" key="7">
    <source>
        <dbReference type="ARBA" id="ARBA00022771"/>
    </source>
</evidence>
<keyword evidence="7 12" id="KW-0863">Zinc-finger</keyword>
<keyword evidence="5" id="KW-0808">Transferase</keyword>
<keyword evidence="16" id="KW-1185">Reference proteome</keyword>
<dbReference type="GO" id="GO:0008270">
    <property type="term" value="F:zinc ion binding"/>
    <property type="evidence" value="ECO:0007669"/>
    <property type="project" value="UniProtKB-KW"/>
</dbReference>
<name>A0A0P9AKJ0_DROAN</name>
<dbReference type="FunFam" id="3.30.40.10:FF:000302">
    <property type="entry name" value="E3 ubiquitin-protein ligase NRDP1"/>
    <property type="match status" value="1"/>
</dbReference>
<comment type="pathway">
    <text evidence="2">Protein modification; protein ubiquitination.</text>
</comment>
<dbReference type="SUPFAM" id="SSF160088">
    <property type="entry name" value="NRDP1 C-terminal domain-like"/>
    <property type="match status" value="1"/>
</dbReference>
<dbReference type="SMR" id="A0A0P9AKJ0"/>
<dbReference type="FunCoup" id="A0A0P9AKJ0">
    <property type="interactions" value="1107"/>
</dbReference>
<comment type="catalytic activity">
    <reaction evidence="1">
        <text>S-ubiquitinyl-[E2 ubiquitin-conjugating enzyme]-L-cysteine + [acceptor protein]-L-lysine = [E2 ubiquitin-conjugating enzyme]-L-cysteine + N(6)-ubiquitinyl-[acceptor protein]-L-lysine.</text>
        <dbReference type="EC" id="2.3.2.27"/>
    </reaction>
</comment>
<dbReference type="Pfam" id="PF00097">
    <property type="entry name" value="zf-C3HC4"/>
    <property type="match status" value="1"/>
</dbReference>
<evidence type="ECO:0000256" key="1">
    <source>
        <dbReference type="ARBA" id="ARBA00000900"/>
    </source>
</evidence>
<evidence type="ECO:0000256" key="4">
    <source>
        <dbReference type="ARBA" id="ARBA00015711"/>
    </source>
</evidence>
<feature type="domain" description="RING-type" evidence="14">
    <location>
        <begin position="18"/>
        <end position="80"/>
    </location>
</feature>
<proteinExistence type="predicted"/>
<keyword evidence="9" id="KW-0862">Zinc</keyword>
<evidence type="ECO:0000259" key="14">
    <source>
        <dbReference type="PROSITE" id="PS50089"/>
    </source>
</evidence>
<dbReference type="InterPro" id="IPR001841">
    <property type="entry name" value="Znf_RING"/>
</dbReference>
<evidence type="ECO:0000256" key="11">
    <source>
        <dbReference type="ARBA" id="ARBA00031762"/>
    </source>
</evidence>
<evidence type="ECO:0000256" key="5">
    <source>
        <dbReference type="ARBA" id="ARBA00022679"/>
    </source>
</evidence>
<keyword evidence="13" id="KW-0175">Coiled coil</keyword>
<dbReference type="InterPro" id="IPR017907">
    <property type="entry name" value="Znf_RING_CS"/>
</dbReference>
<dbReference type="EMBL" id="CH902618">
    <property type="protein sequence ID" value="KPU78384.1"/>
    <property type="molecule type" value="Genomic_DNA"/>
</dbReference>
<keyword evidence="6" id="KW-0479">Metal-binding</keyword>
<dbReference type="Pfam" id="PF08941">
    <property type="entry name" value="USP8_interact"/>
    <property type="match status" value="1"/>
</dbReference>
<accession>A0A0P9AKJ0</accession>
<dbReference type="InterPro" id="IPR018957">
    <property type="entry name" value="Znf_C3HC4_RING-type"/>
</dbReference>
<sequence>MGYDVNRFQGEVDEELTCPICSGVLEDPLQVCCLYALPPVAQIYICHIHFRFQAVMCEHAFCRGCINEWLTRQPTCPVDRNALTTANLRAVPRILRNLLSRLSITCDNAPYGCSSVLKLDAYNSHLEECIHNPKRPFPCEKGCGFDIPKDELKDHNCVRELRTLIVKQTEKMGELKTEITDQQLTINELKRELQLFKDFMRAMRVSNPAMRAIADQMERDEVIRWSSTLPRARVTRWGGMISTPDDALQLMIKRALSESGCPPHILDSLMEFCHERRWPRGLSSLETRQTNRRIYDNYVCRRIPGKQAVLVLSCDNLHMTEDVMIDPGLVMIFAHGIE</sequence>
<dbReference type="GO" id="GO:0051445">
    <property type="term" value="P:regulation of meiotic cell cycle"/>
    <property type="evidence" value="ECO:0007669"/>
    <property type="project" value="EnsemblMetazoa"/>
</dbReference>
<dbReference type="GO" id="GO:0008586">
    <property type="term" value="P:imaginal disc-derived wing vein morphogenesis"/>
    <property type="evidence" value="ECO:0007669"/>
    <property type="project" value="EnsemblMetazoa"/>
</dbReference>
<dbReference type="STRING" id="7217.A0A0P9AKJ0"/>
<dbReference type="GO" id="GO:0035332">
    <property type="term" value="P:positive regulation of hippo signaling"/>
    <property type="evidence" value="ECO:0007669"/>
    <property type="project" value="EnsemblMetazoa"/>
</dbReference>
<evidence type="ECO:0000313" key="16">
    <source>
        <dbReference type="Proteomes" id="UP000007801"/>
    </source>
</evidence>
<dbReference type="SUPFAM" id="SSF57850">
    <property type="entry name" value="RING/U-box"/>
    <property type="match status" value="1"/>
</dbReference>
<organism evidence="15 16">
    <name type="scientific">Drosophila ananassae</name>
    <name type="common">Fruit fly</name>
    <dbReference type="NCBI Taxonomy" id="7217"/>
    <lineage>
        <taxon>Eukaryota</taxon>
        <taxon>Metazoa</taxon>
        <taxon>Ecdysozoa</taxon>
        <taxon>Arthropoda</taxon>
        <taxon>Hexapoda</taxon>
        <taxon>Insecta</taxon>
        <taxon>Pterygota</taxon>
        <taxon>Neoptera</taxon>
        <taxon>Endopterygota</taxon>
        <taxon>Diptera</taxon>
        <taxon>Brachycera</taxon>
        <taxon>Muscomorpha</taxon>
        <taxon>Ephydroidea</taxon>
        <taxon>Drosophilidae</taxon>
        <taxon>Drosophila</taxon>
        <taxon>Sophophora</taxon>
    </lineage>
</organism>
<dbReference type="GO" id="GO:0061630">
    <property type="term" value="F:ubiquitin protein ligase activity"/>
    <property type="evidence" value="ECO:0007669"/>
    <property type="project" value="UniProtKB-EC"/>
</dbReference>
<keyword evidence="15" id="KW-0436">Ligase</keyword>
<dbReference type="GO" id="GO:0005634">
    <property type="term" value="C:nucleus"/>
    <property type="evidence" value="ECO:0007669"/>
    <property type="project" value="UniProtKB-ARBA"/>
</dbReference>
<dbReference type="UniPathway" id="UPA00143"/>
<evidence type="ECO:0000256" key="9">
    <source>
        <dbReference type="ARBA" id="ARBA00022833"/>
    </source>
</evidence>
<dbReference type="PROSITE" id="PS00518">
    <property type="entry name" value="ZF_RING_1"/>
    <property type="match status" value="1"/>
</dbReference>
<dbReference type="InParanoid" id="A0A0P9AKJ0"/>
<dbReference type="AlphaFoldDB" id="A0A0P9AKJ0"/>
<evidence type="ECO:0000256" key="6">
    <source>
        <dbReference type="ARBA" id="ARBA00022723"/>
    </source>
</evidence>
<dbReference type="GO" id="GO:0017022">
    <property type="term" value="F:myosin binding"/>
    <property type="evidence" value="ECO:0007669"/>
    <property type="project" value="EnsemblMetazoa"/>
</dbReference>
<feature type="coiled-coil region" evidence="13">
    <location>
        <begin position="158"/>
        <end position="192"/>
    </location>
</feature>
<dbReference type="GO" id="GO:0016567">
    <property type="term" value="P:protein ubiquitination"/>
    <property type="evidence" value="ECO:0007669"/>
    <property type="project" value="UniProtKB-UniPathway"/>
</dbReference>
<dbReference type="InterPro" id="IPR013083">
    <property type="entry name" value="Znf_RING/FYVE/PHD"/>
</dbReference>
<dbReference type="Proteomes" id="UP000007801">
    <property type="component" value="Unassembled WGS sequence"/>
</dbReference>
<evidence type="ECO:0000256" key="10">
    <source>
        <dbReference type="ARBA" id="ARBA00030556"/>
    </source>
</evidence>
<reference evidence="15 16" key="1">
    <citation type="journal article" date="2007" name="Nature">
        <title>Evolution of genes and genomes on the Drosophila phylogeny.</title>
        <authorList>
            <consortium name="Drosophila 12 Genomes Consortium"/>
            <person name="Clark A.G."/>
            <person name="Eisen M.B."/>
            <person name="Smith D.R."/>
            <person name="Bergman C.M."/>
            <person name="Oliver B."/>
            <person name="Markow T.A."/>
            <person name="Kaufman T.C."/>
            <person name="Kellis M."/>
            <person name="Gelbart W."/>
            <person name="Iyer V.N."/>
            <person name="Pollard D.A."/>
            <person name="Sackton T.B."/>
            <person name="Larracuente A.M."/>
            <person name="Singh N.D."/>
            <person name="Abad J.P."/>
            <person name="Abt D.N."/>
            <person name="Adryan B."/>
            <person name="Aguade M."/>
            <person name="Akashi H."/>
            <person name="Anderson W.W."/>
            <person name="Aquadro C.F."/>
            <person name="Ardell D.H."/>
            <person name="Arguello R."/>
            <person name="Artieri C.G."/>
            <person name="Barbash D.A."/>
            <person name="Barker D."/>
            <person name="Barsanti P."/>
            <person name="Batterham P."/>
            <person name="Batzoglou S."/>
            <person name="Begun D."/>
            <person name="Bhutkar A."/>
            <person name="Blanco E."/>
            <person name="Bosak S.A."/>
            <person name="Bradley R.K."/>
            <person name="Brand A.D."/>
            <person name="Brent M.R."/>
            <person name="Brooks A.N."/>
            <person name="Brown R.H."/>
            <person name="Butlin R.K."/>
            <person name="Caggese C."/>
            <person name="Calvi B.R."/>
            <person name="Bernardo de Carvalho A."/>
            <person name="Caspi A."/>
            <person name="Castrezana S."/>
            <person name="Celniker S.E."/>
            <person name="Chang J.L."/>
            <person name="Chapple C."/>
            <person name="Chatterji S."/>
            <person name="Chinwalla A."/>
            <person name="Civetta A."/>
            <person name="Clifton S.W."/>
            <person name="Comeron J.M."/>
            <person name="Costello J.C."/>
            <person name="Coyne J.A."/>
            <person name="Daub J."/>
            <person name="David R.G."/>
            <person name="Delcher A.L."/>
            <person name="Delehaunty K."/>
            <person name="Do C.B."/>
            <person name="Ebling H."/>
            <person name="Edwards K."/>
            <person name="Eickbush T."/>
            <person name="Evans J.D."/>
            <person name="Filipski A."/>
            <person name="Findeiss S."/>
            <person name="Freyhult E."/>
            <person name="Fulton L."/>
            <person name="Fulton R."/>
            <person name="Garcia A.C."/>
            <person name="Gardiner A."/>
            <person name="Garfield D.A."/>
            <person name="Garvin B.E."/>
            <person name="Gibson G."/>
            <person name="Gilbert D."/>
            <person name="Gnerre S."/>
            <person name="Godfrey J."/>
            <person name="Good R."/>
            <person name="Gotea V."/>
            <person name="Gravely B."/>
            <person name="Greenberg A.J."/>
            <person name="Griffiths-Jones S."/>
            <person name="Gross S."/>
            <person name="Guigo R."/>
            <person name="Gustafson E.A."/>
            <person name="Haerty W."/>
            <person name="Hahn M.W."/>
            <person name="Halligan D.L."/>
            <person name="Halpern A.L."/>
            <person name="Halter G.M."/>
            <person name="Han M.V."/>
            <person name="Heger A."/>
            <person name="Hillier L."/>
            <person name="Hinrichs A.S."/>
            <person name="Holmes I."/>
            <person name="Hoskins R.A."/>
            <person name="Hubisz M.J."/>
            <person name="Hultmark D."/>
            <person name="Huntley M.A."/>
            <person name="Jaffe D.B."/>
            <person name="Jagadeeshan S."/>
            <person name="Jeck W.R."/>
            <person name="Johnson J."/>
            <person name="Jones C.D."/>
            <person name="Jordan W.C."/>
            <person name="Karpen G.H."/>
            <person name="Kataoka E."/>
            <person name="Keightley P.D."/>
            <person name="Kheradpour P."/>
            <person name="Kirkness E.F."/>
            <person name="Koerich L.B."/>
            <person name="Kristiansen K."/>
            <person name="Kudrna D."/>
            <person name="Kulathinal R.J."/>
            <person name="Kumar S."/>
            <person name="Kwok R."/>
            <person name="Lander E."/>
            <person name="Langley C.H."/>
            <person name="Lapoint R."/>
            <person name="Lazzaro B.P."/>
            <person name="Lee S.J."/>
            <person name="Levesque L."/>
            <person name="Li R."/>
            <person name="Lin C.F."/>
            <person name="Lin M.F."/>
            <person name="Lindblad-Toh K."/>
            <person name="Llopart A."/>
            <person name="Long M."/>
            <person name="Low L."/>
            <person name="Lozovsky E."/>
            <person name="Lu J."/>
            <person name="Luo M."/>
            <person name="Machado C.A."/>
            <person name="Makalowski W."/>
            <person name="Marzo M."/>
            <person name="Matsuda M."/>
            <person name="Matzkin L."/>
            <person name="McAllister B."/>
            <person name="McBride C.S."/>
            <person name="McKernan B."/>
            <person name="McKernan K."/>
            <person name="Mendez-Lago M."/>
            <person name="Minx P."/>
            <person name="Mollenhauer M.U."/>
            <person name="Montooth K."/>
            <person name="Mount S.M."/>
            <person name="Mu X."/>
            <person name="Myers E."/>
            <person name="Negre B."/>
            <person name="Newfeld S."/>
            <person name="Nielsen R."/>
            <person name="Noor M.A."/>
            <person name="O'Grady P."/>
            <person name="Pachter L."/>
            <person name="Papaceit M."/>
            <person name="Parisi M.J."/>
            <person name="Parisi M."/>
            <person name="Parts L."/>
            <person name="Pedersen J.S."/>
            <person name="Pesole G."/>
            <person name="Phillippy A.M."/>
            <person name="Ponting C.P."/>
            <person name="Pop M."/>
            <person name="Porcelli D."/>
            <person name="Powell J.R."/>
            <person name="Prohaska S."/>
            <person name="Pruitt K."/>
            <person name="Puig M."/>
            <person name="Quesneville H."/>
            <person name="Ram K.R."/>
            <person name="Rand D."/>
            <person name="Rasmussen M.D."/>
            <person name="Reed L.K."/>
            <person name="Reenan R."/>
            <person name="Reily A."/>
            <person name="Remington K.A."/>
            <person name="Rieger T.T."/>
            <person name="Ritchie M.G."/>
            <person name="Robin C."/>
            <person name="Rogers Y.H."/>
            <person name="Rohde C."/>
            <person name="Rozas J."/>
            <person name="Rubenfield M.J."/>
            <person name="Ruiz A."/>
            <person name="Russo S."/>
            <person name="Salzberg S.L."/>
            <person name="Sanchez-Gracia A."/>
            <person name="Saranga D.J."/>
            <person name="Sato H."/>
            <person name="Schaeffer S.W."/>
            <person name="Schatz M.C."/>
            <person name="Schlenke T."/>
            <person name="Schwartz R."/>
            <person name="Segarra C."/>
            <person name="Singh R.S."/>
            <person name="Sirot L."/>
            <person name="Sirota M."/>
            <person name="Sisneros N.B."/>
            <person name="Smith C.D."/>
            <person name="Smith T.F."/>
            <person name="Spieth J."/>
            <person name="Stage D.E."/>
            <person name="Stark A."/>
            <person name="Stephan W."/>
            <person name="Strausberg R.L."/>
            <person name="Strempel S."/>
            <person name="Sturgill D."/>
            <person name="Sutton G."/>
            <person name="Sutton G.G."/>
            <person name="Tao W."/>
            <person name="Teichmann S."/>
            <person name="Tobari Y.N."/>
            <person name="Tomimura Y."/>
            <person name="Tsolas J.M."/>
            <person name="Valente V.L."/>
            <person name="Venter E."/>
            <person name="Venter J.C."/>
            <person name="Vicario S."/>
            <person name="Vieira F.G."/>
            <person name="Vilella A.J."/>
            <person name="Villasante A."/>
            <person name="Walenz B."/>
            <person name="Wang J."/>
            <person name="Wasserman M."/>
            <person name="Watts T."/>
            <person name="Wilson D."/>
            <person name="Wilson R.K."/>
            <person name="Wing R.A."/>
            <person name="Wolfner M.F."/>
            <person name="Wong A."/>
            <person name="Wong G.K."/>
            <person name="Wu C.I."/>
            <person name="Wu G."/>
            <person name="Yamamoto D."/>
            <person name="Yang H.P."/>
            <person name="Yang S.P."/>
            <person name="Yorke J.A."/>
            <person name="Yoshida K."/>
            <person name="Zdobnov E."/>
            <person name="Zhang P."/>
            <person name="Zhang Y."/>
            <person name="Zimin A.V."/>
            <person name="Baldwin J."/>
            <person name="Abdouelleil A."/>
            <person name="Abdulkadir J."/>
            <person name="Abebe A."/>
            <person name="Abera B."/>
            <person name="Abreu J."/>
            <person name="Acer S.C."/>
            <person name="Aftuck L."/>
            <person name="Alexander A."/>
            <person name="An P."/>
            <person name="Anderson E."/>
            <person name="Anderson S."/>
            <person name="Arachi H."/>
            <person name="Azer M."/>
            <person name="Bachantsang P."/>
            <person name="Barry A."/>
            <person name="Bayul T."/>
            <person name="Berlin A."/>
            <person name="Bessette D."/>
            <person name="Bloom T."/>
            <person name="Blye J."/>
            <person name="Boguslavskiy L."/>
            <person name="Bonnet C."/>
            <person name="Boukhgalter B."/>
            <person name="Bourzgui I."/>
            <person name="Brown A."/>
            <person name="Cahill P."/>
            <person name="Channer S."/>
            <person name="Cheshatsang Y."/>
            <person name="Chuda L."/>
            <person name="Citroen M."/>
            <person name="Collymore A."/>
            <person name="Cooke P."/>
            <person name="Costello M."/>
            <person name="D'Aco K."/>
            <person name="Daza R."/>
            <person name="De Haan G."/>
            <person name="DeGray S."/>
            <person name="DeMaso C."/>
            <person name="Dhargay N."/>
            <person name="Dooley K."/>
            <person name="Dooley E."/>
            <person name="Doricent M."/>
            <person name="Dorje P."/>
            <person name="Dorjee K."/>
            <person name="Dupes A."/>
            <person name="Elong R."/>
            <person name="Falk J."/>
            <person name="Farina A."/>
            <person name="Faro S."/>
            <person name="Ferguson D."/>
            <person name="Fisher S."/>
            <person name="Foley C.D."/>
            <person name="Franke A."/>
            <person name="Friedrich D."/>
            <person name="Gadbois L."/>
            <person name="Gearin G."/>
            <person name="Gearin C.R."/>
            <person name="Giannoukos G."/>
            <person name="Goode T."/>
            <person name="Graham J."/>
            <person name="Grandbois E."/>
            <person name="Grewal S."/>
            <person name="Gyaltsen K."/>
            <person name="Hafez N."/>
            <person name="Hagos B."/>
            <person name="Hall J."/>
            <person name="Henson C."/>
            <person name="Hollinger A."/>
            <person name="Honan T."/>
            <person name="Huard M.D."/>
            <person name="Hughes L."/>
            <person name="Hurhula B."/>
            <person name="Husby M.E."/>
            <person name="Kamat A."/>
            <person name="Kanga B."/>
            <person name="Kashin S."/>
            <person name="Khazanovich D."/>
            <person name="Kisner P."/>
            <person name="Lance K."/>
            <person name="Lara M."/>
            <person name="Lee W."/>
            <person name="Lennon N."/>
            <person name="Letendre F."/>
            <person name="LeVine R."/>
            <person name="Lipovsky A."/>
            <person name="Liu X."/>
            <person name="Liu J."/>
            <person name="Liu S."/>
            <person name="Lokyitsang T."/>
            <person name="Lokyitsang Y."/>
            <person name="Lubonja R."/>
            <person name="Lui A."/>
            <person name="MacDonald P."/>
            <person name="Magnisalis V."/>
            <person name="Maru K."/>
            <person name="Matthews C."/>
            <person name="McCusker W."/>
            <person name="McDonough S."/>
            <person name="Mehta T."/>
            <person name="Meldrim J."/>
            <person name="Meneus L."/>
            <person name="Mihai O."/>
            <person name="Mihalev A."/>
            <person name="Mihova T."/>
            <person name="Mittelman R."/>
            <person name="Mlenga V."/>
            <person name="Montmayeur A."/>
            <person name="Mulrain L."/>
            <person name="Navidi A."/>
            <person name="Naylor J."/>
            <person name="Negash T."/>
            <person name="Nguyen T."/>
            <person name="Nguyen N."/>
            <person name="Nicol R."/>
            <person name="Norbu C."/>
            <person name="Norbu N."/>
            <person name="Novod N."/>
            <person name="O'Neill B."/>
            <person name="Osman S."/>
            <person name="Markiewicz E."/>
            <person name="Oyono O.L."/>
            <person name="Patti C."/>
            <person name="Phunkhang P."/>
            <person name="Pierre F."/>
            <person name="Priest M."/>
            <person name="Raghuraman S."/>
            <person name="Rege F."/>
            <person name="Reyes R."/>
            <person name="Rise C."/>
            <person name="Rogov P."/>
            <person name="Ross K."/>
            <person name="Ryan E."/>
            <person name="Settipalli S."/>
            <person name="Shea T."/>
            <person name="Sherpa N."/>
            <person name="Shi L."/>
            <person name="Shih D."/>
            <person name="Sparrow T."/>
            <person name="Spaulding J."/>
            <person name="Stalker J."/>
            <person name="Stange-Thomann N."/>
            <person name="Stavropoulos S."/>
            <person name="Stone C."/>
            <person name="Strader C."/>
            <person name="Tesfaye S."/>
            <person name="Thomson T."/>
            <person name="Thoulutsang Y."/>
            <person name="Thoulutsang D."/>
            <person name="Topham K."/>
            <person name="Topping I."/>
            <person name="Tsamla T."/>
            <person name="Vassiliev H."/>
            <person name="Vo A."/>
            <person name="Wangchuk T."/>
            <person name="Wangdi T."/>
            <person name="Weiand M."/>
            <person name="Wilkinson J."/>
            <person name="Wilson A."/>
            <person name="Yadav S."/>
            <person name="Young G."/>
            <person name="Yu Q."/>
            <person name="Zembek L."/>
            <person name="Zhong D."/>
            <person name="Zimmer A."/>
            <person name="Zwirko Z."/>
            <person name="Jaffe D.B."/>
            <person name="Alvarez P."/>
            <person name="Brockman W."/>
            <person name="Butler J."/>
            <person name="Chin C."/>
            <person name="Gnerre S."/>
            <person name="Grabherr M."/>
            <person name="Kleber M."/>
            <person name="Mauceli E."/>
            <person name="MacCallum I."/>
        </authorList>
    </citation>
    <scope>NUCLEOTIDE SEQUENCE [LARGE SCALE GENOMIC DNA]</scope>
    <source>
        <strain evidence="16">Tucson 14024-0371.13</strain>
    </source>
</reference>
<dbReference type="SUPFAM" id="SSF49599">
    <property type="entry name" value="TRAF domain-like"/>
    <property type="match status" value="1"/>
</dbReference>
<dbReference type="Gene3D" id="3.30.40.10">
    <property type="entry name" value="Zinc/RING finger domain, C3HC4 (zinc finger)"/>
    <property type="match status" value="3"/>
</dbReference>
<evidence type="ECO:0000256" key="8">
    <source>
        <dbReference type="ARBA" id="ARBA00022786"/>
    </source>
</evidence>
<dbReference type="InterPro" id="IPR037255">
    <property type="entry name" value="NRDP1_C"/>
</dbReference>
<dbReference type="PANTHER" id="PTHR10131:SF157">
    <property type="entry name" value="RECEPTOR-ASSOCIATED FACTOR, PUTATIVE-RELATED"/>
    <property type="match status" value="1"/>
</dbReference>
<dbReference type="InterPro" id="IPR015036">
    <property type="entry name" value="NRDP1"/>
</dbReference>
<dbReference type="GO" id="GO:0043122">
    <property type="term" value="P:regulation of canonical NF-kappaB signal transduction"/>
    <property type="evidence" value="ECO:0007669"/>
    <property type="project" value="TreeGrafter"/>
</dbReference>
<evidence type="ECO:0000256" key="2">
    <source>
        <dbReference type="ARBA" id="ARBA00004906"/>
    </source>
</evidence>
<dbReference type="GO" id="GO:0060255">
    <property type="term" value="P:regulation of macromolecule metabolic process"/>
    <property type="evidence" value="ECO:0007669"/>
    <property type="project" value="UniProtKB-ARBA"/>
</dbReference>
<dbReference type="PANTHER" id="PTHR10131">
    <property type="entry name" value="TNF RECEPTOR ASSOCIATED FACTOR"/>
    <property type="match status" value="1"/>
</dbReference>
<dbReference type="GO" id="GO:0016874">
    <property type="term" value="F:ligase activity"/>
    <property type="evidence" value="ECO:0007669"/>
    <property type="project" value="UniProtKB-KW"/>
</dbReference>
<dbReference type="GO" id="GO:0005737">
    <property type="term" value="C:cytoplasm"/>
    <property type="evidence" value="ECO:0007669"/>
    <property type="project" value="EnsemblMetazoa"/>
</dbReference>
<dbReference type="EC" id="2.3.2.27" evidence="3"/>
<evidence type="ECO:0000313" key="15">
    <source>
        <dbReference type="EMBL" id="KPU78384.1"/>
    </source>
</evidence>
<keyword evidence="8" id="KW-0833">Ubl conjugation pathway</keyword>
<evidence type="ECO:0000256" key="12">
    <source>
        <dbReference type="PROSITE-ProRule" id="PRU00175"/>
    </source>
</evidence>
<gene>
    <name evidence="15" type="primary">Dana\GF24099</name>
    <name evidence="15" type="synonym">dana_GLEANR_8850</name>
    <name evidence="15" type="ORF">GF24099</name>
</gene>
<evidence type="ECO:0000256" key="3">
    <source>
        <dbReference type="ARBA" id="ARBA00012483"/>
    </source>
</evidence>